<comment type="catalytic activity">
    <reaction evidence="1">
        <text>Release of an N-terminal tripeptide from a polypeptide.</text>
        <dbReference type="EC" id="3.4.14.10"/>
    </reaction>
</comment>
<evidence type="ECO:0000259" key="14">
    <source>
        <dbReference type="Pfam" id="PF21223"/>
    </source>
</evidence>
<dbReference type="SUPFAM" id="SSF52743">
    <property type="entry name" value="Subtilisin-like"/>
    <property type="match status" value="1"/>
</dbReference>
<dbReference type="STRING" id="29172.A0A0D8XHI7"/>
<dbReference type="PRINTS" id="PR00723">
    <property type="entry name" value="SUBTILISIN"/>
</dbReference>
<dbReference type="Pfam" id="PF12580">
    <property type="entry name" value="TPPII"/>
    <property type="match status" value="1"/>
</dbReference>
<dbReference type="InterPro" id="IPR023828">
    <property type="entry name" value="Peptidase_S8_Ser-AS"/>
</dbReference>
<evidence type="ECO:0000259" key="15">
    <source>
        <dbReference type="Pfam" id="PF21316"/>
    </source>
</evidence>
<dbReference type="PANTHER" id="PTHR43806:SF14">
    <property type="entry name" value="TRIPEPTIDYL-PEPTIDASE 2"/>
    <property type="match status" value="1"/>
</dbReference>
<dbReference type="InterPro" id="IPR048383">
    <property type="entry name" value="TPPII_Ig-like-1"/>
</dbReference>
<feature type="active site" description="Charge relay system" evidence="10">
    <location>
        <position position="398"/>
    </location>
</feature>
<dbReference type="Proteomes" id="UP000053766">
    <property type="component" value="Unassembled WGS sequence"/>
</dbReference>
<dbReference type="InterPro" id="IPR015500">
    <property type="entry name" value="Peptidase_S8_subtilisin-rel"/>
</dbReference>
<feature type="active site" description="Charge relay system" evidence="10">
    <location>
        <position position="30"/>
    </location>
</feature>
<dbReference type="PANTHER" id="PTHR43806">
    <property type="entry name" value="PEPTIDASE S8"/>
    <property type="match status" value="1"/>
</dbReference>
<feature type="domain" description="Tripeptidyl peptidase II second Ig-like" evidence="12">
    <location>
        <begin position="734"/>
        <end position="922"/>
    </location>
</feature>
<dbReference type="InterPro" id="IPR000209">
    <property type="entry name" value="Peptidase_S8/S53_dom"/>
</dbReference>
<dbReference type="PROSITE" id="PS00138">
    <property type="entry name" value="SUBTILASE_SER"/>
    <property type="match status" value="1"/>
</dbReference>
<evidence type="ECO:0000256" key="9">
    <source>
        <dbReference type="ARBA" id="ARBA00032232"/>
    </source>
</evidence>
<keyword evidence="8 10" id="KW-0720">Serine protease</keyword>
<gene>
    <name evidence="16" type="ORF">DICVIV_10798</name>
</gene>
<evidence type="ECO:0000256" key="1">
    <source>
        <dbReference type="ARBA" id="ARBA00001910"/>
    </source>
</evidence>
<feature type="domain" description="Tripeptidyl-peptidase II galactose-binding" evidence="15">
    <location>
        <begin position="616"/>
        <end position="694"/>
    </location>
</feature>
<dbReference type="GO" id="GO:0006508">
    <property type="term" value="P:proteolysis"/>
    <property type="evidence" value="ECO:0007669"/>
    <property type="project" value="UniProtKB-KW"/>
</dbReference>
<dbReference type="InterPro" id="IPR048384">
    <property type="entry name" value="TPPII_GBD"/>
</dbReference>
<organism evidence="16 17">
    <name type="scientific">Dictyocaulus viviparus</name>
    <name type="common">Bovine lungworm</name>
    <dbReference type="NCBI Taxonomy" id="29172"/>
    <lineage>
        <taxon>Eukaryota</taxon>
        <taxon>Metazoa</taxon>
        <taxon>Ecdysozoa</taxon>
        <taxon>Nematoda</taxon>
        <taxon>Chromadorea</taxon>
        <taxon>Rhabditida</taxon>
        <taxon>Rhabditina</taxon>
        <taxon>Rhabditomorpha</taxon>
        <taxon>Strongyloidea</taxon>
        <taxon>Metastrongylidae</taxon>
        <taxon>Dictyocaulus</taxon>
    </lineage>
</organism>
<reference evidence="17" key="2">
    <citation type="journal article" date="2016" name="Sci. Rep.">
        <title>Dictyocaulus viviparus genome, variome and transcriptome elucidate lungworm biology and support future intervention.</title>
        <authorList>
            <person name="McNulty S.N."/>
            <person name="Strube C."/>
            <person name="Rosa B.A."/>
            <person name="Martin J.C."/>
            <person name="Tyagi R."/>
            <person name="Choi Y.J."/>
            <person name="Wang Q."/>
            <person name="Hallsworth Pepin K."/>
            <person name="Zhang X."/>
            <person name="Ozersky P."/>
            <person name="Wilson R.K."/>
            <person name="Sternberg P.W."/>
            <person name="Gasser R.B."/>
            <person name="Mitreva M."/>
        </authorList>
    </citation>
    <scope>NUCLEOTIDE SEQUENCE [LARGE SCALE GENOMIC DNA]</scope>
    <source>
        <strain evidence="17">HannoverDv2000</strain>
    </source>
</reference>
<evidence type="ECO:0000256" key="5">
    <source>
        <dbReference type="ARBA" id="ARBA00022438"/>
    </source>
</evidence>
<keyword evidence="17" id="KW-1185">Reference proteome</keyword>
<dbReference type="Gene3D" id="6.10.250.3080">
    <property type="match status" value="1"/>
</dbReference>
<evidence type="ECO:0000256" key="10">
    <source>
        <dbReference type="PROSITE-ProRule" id="PRU01240"/>
    </source>
</evidence>
<dbReference type="Pfam" id="PF00082">
    <property type="entry name" value="Peptidase_S8"/>
    <property type="match status" value="1"/>
</dbReference>
<evidence type="ECO:0000256" key="2">
    <source>
        <dbReference type="ARBA" id="ARBA00011073"/>
    </source>
</evidence>
<dbReference type="Pfam" id="PF21223">
    <property type="entry name" value="TPPII_Ig-like-1"/>
    <property type="match status" value="1"/>
</dbReference>
<keyword evidence="5" id="KW-0031">Aminopeptidase</keyword>
<evidence type="ECO:0000256" key="7">
    <source>
        <dbReference type="ARBA" id="ARBA00022801"/>
    </source>
</evidence>
<dbReference type="Gene3D" id="3.40.50.200">
    <property type="entry name" value="Peptidase S8/S53 domain"/>
    <property type="match status" value="1"/>
</dbReference>
<dbReference type="InterPro" id="IPR036852">
    <property type="entry name" value="Peptidase_S8/S53_dom_sf"/>
</dbReference>
<comment type="similarity">
    <text evidence="2 10">Belongs to the peptidase S8 family.</text>
</comment>
<dbReference type="Gene3D" id="1.25.40.710">
    <property type="match status" value="1"/>
</dbReference>
<evidence type="ECO:0000256" key="6">
    <source>
        <dbReference type="ARBA" id="ARBA00022670"/>
    </source>
</evidence>
<feature type="domain" description="Peptidase S8/S53" evidence="11">
    <location>
        <begin position="21"/>
        <end position="449"/>
    </location>
</feature>
<feature type="domain" description="Tripeptidyl peptidase II C-terminal" evidence="13">
    <location>
        <begin position="972"/>
        <end position="1033"/>
    </location>
</feature>
<keyword evidence="6 10" id="KW-0645">Protease</keyword>
<dbReference type="GO" id="GO:0004252">
    <property type="term" value="F:serine-type endopeptidase activity"/>
    <property type="evidence" value="ECO:0007669"/>
    <property type="project" value="UniProtKB-UniRule"/>
</dbReference>
<keyword evidence="7 10" id="KW-0378">Hydrolase</keyword>
<dbReference type="InterPro" id="IPR046940">
    <property type="entry name" value="TPPII_Ig-like_sf"/>
</dbReference>
<evidence type="ECO:0000256" key="8">
    <source>
        <dbReference type="ARBA" id="ARBA00022825"/>
    </source>
</evidence>
<dbReference type="Pfam" id="PF21316">
    <property type="entry name" value="TPPII_GBD"/>
    <property type="match status" value="1"/>
</dbReference>
<dbReference type="EC" id="3.4.14.10" evidence="3"/>
<dbReference type="InterPro" id="IPR046939">
    <property type="entry name" value="TPPII_C_sf"/>
</dbReference>
<evidence type="ECO:0000313" key="16">
    <source>
        <dbReference type="EMBL" id="KJH43199.1"/>
    </source>
</evidence>
<dbReference type="AlphaFoldDB" id="A0A0D8XHI7"/>
<dbReference type="InterPro" id="IPR022232">
    <property type="entry name" value="TPPII_C_art"/>
</dbReference>
<feature type="domain" description="Tripeptidyl-peptidase II first Ig-like" evidence="14">
    <location>
        <begin position="476"/>
        <end position="591"/>
    </location>
</feature>
<evidence type="ECO:0000259" key="12">
    <source>
        <dbReference type="Pfam" id="PF12580"/>
    </source>
</evidence>
<dbReference type="PROSITE" id="PS51892">
    <property type="entry name" value="SUBTILASE"/>
    <property type="match status" value="1"/>
</dbReference>
<proteinExistence type="inferred from homology"/>
<sequence>MFGEKLNGPDLLEKYGERCDGRNVLIAILDTGVDPSLPGLQKSALFQIPKEWENPTGKWHLGIKPIYELYPKSLRKIVKEDWNKETWDAPHQIAKADALRQLVKHEEYIGGFSDSVLDKYEREDLACRVEFLKTVDNLEDKGPVADCIVWHDGHHWNERACIDTSFRGRLSICHPMGEFRYTGQYSKLSSRDNVCYTFRIDSSGNRLEICVPSSAHGSHVANIAAAHFAGQPELNGLAPGATIVSMMIGDNRIDSMETGTALIRAFSICAEMKVDIVNMSYGEGTDFPAKGRIIEEIQKLIDGHDVIFVASVGNSGPALSTLRSPGGTTPRVLGIGARICAGQAGTFYGVVDPKSYQIHKFLFSVDGSLGVSLSAPGAAIAGVPCYCRKFVQMMNGTSMSAPNASGAIACLLSKLRDDGIPWTSFRVRNALENTAAPFSKEQPFSCGRGVIKILDAFEYINKYARKMPPSILTDFRIRVSNGNISKRGIYIREILDSQKIQEYVVTVGPQFQELSDNELKATFFMNIVLKCSSRAVKFPRTLVLTSEEKSFIVKVNPHFVSSGECLYDEIVGLSANEPEMGPLFRVPITIIKPELVKHEDDFSYARALIAESGVPIRHFLTVPRGANICEIKIENLQRESMDQFTLHCVQLINDKCFRNTETLKNLPANSFEWTTIVPVIPNRTLEICVVRSWTRGQQGIPVSLLCRFHGIKRSNDLYLVHGAPFFPFRVEAAPLRPVEIKPTISLNSLHVPFKPIHAKIEPLGPRDLLVDGKQVHRLLLTYKINSSVTINKSAEIRLDLPGVTCYLYESPYDCIFFQLFSASKEFIGASSSFPERYTYKVERGEYTVQAQVRHPNTDQLELLNDTPLHVRLHVSPALTLDISSTPNPGQNAFKWANKTLRAGQEITLYAASLLDDKVPKTISVTGGSFMTGNLVMIADNNLRVADKTTVTYLFTEYSTRSSKALSMVTLKDKKSDFSQEDEMQENIRDIQISWLVKLKDPIAVDRLYTELISKYPTHLPLLLTKLKLLTDKKRSKKETETLNLIVTQIIEQCQPDEVLRYNGARNDFNMDKVAFKRCMDERKEAIVDSMLARCHSAIDDYLKVAKKTIPSIFRKSLGPVFSTNTTKDSDVVEEDSRLEEGKEFELQTNAIGLATSAAEENEVCTLREIDCLNNKLLCWIAADDVKALLFSAKFSVAHGYLGSACSYLHKLVDDMRTNGKDASKIELALIEVCECIGWTHIANRLRNDRLVRNRSSYRPF</sequence>
<dbReference type="Pfam" id="PF12583">
    <property type="entry name" value="TPPII_C"/>
    <property type="match status" value="1"/>
</dbReference>
<evidence type="ECO:0000256" key="3">
    <source>
        <dbReference type="ARBA" id="ARBA00012462"/>
    </source>
</evidence>
<dbReference type="EMBL" id="KN716583">
    <property type="protein sequence ID" value="KJH43199.1"/>
    <property type="molecule type" value="Genomic_DNA"/>
</dbReference>
<dbReference type="InterPro" id="IPR022229">
    <property type="entry name" value="TPPII_Ig-like-2"/>
</dbReference>
<evidence type="ECO:0000256" key="4">
    <source>
        <dbReference type="ARBA" id="ARBA00020244"/>
    </source>
</evidence>
<accession>A0A0D8XHI7</accession>
<protein>
    <recommendedName>
        <fullName evidence="4">Tripeptidyl-peptidase 2</fullName>
        <ecNumber evidence="3">3.4.14.10</ecNumber>
    </recommendedName>
    <alternativeName>
        <fullName evidence="9">Tripeptidyl aminopeptidase</fullName>
    </alternativeName>
</protein>
<dbReference type="GO" id="GO:0005829">
    <property type="term" value="C:cytosol"/>
    <property type="evidence" value="ECO:0007669"/>
    <property type="project" value="TreeGrafter"/>
</dbReference>
<evidence type="ECO:0000259" key="11">
    <source>
        <dbReference type="Pfam" id="PF00082"/>
    </source>
</evidence>
<dbReference type="GO" id="GO:0008240">
    <property type="term" value="F:tripeptidyl-peptidase activity"/>
    <property type="evidence" value="ECO:0007669"/>
    <property type="project" value="UniProtKB-EC"/>
</dbReference>
<evidence type="ECO:0000259" key="13">
    <source>
        <dbReference type="Pfam" id="PF12583"/>
    </source>
</evidence>
<dbReference type="OrthoDB" id="10256524at2759"/>
<name>A0A0D8XHI7_DICVI</name>
<dbReference type="InterPro" id="IPR050131">
    <property type="entry name" value="Peptidase_S8_subtilisin-like"/>
</dbReference>
<dbReference type="GO" id="GO:0004177">
    <property type="term" value="F:aminopeptidase activity"/>
    <property type="evidence" value="ECO:0007669"/>
    <property type="project" value="UniProtKB-KW"/>
</dbReference>
<evidence type="ECO:0000313" key="17">
    <source>
        <dbReference type="Proteomes" id="UP000053766"/>
    </source>
</evidence>
<feature type="active site" description="Charge relay system" evidence="10">
    <location>
        <position position="216"/>
    </location>
</feature>
<reference evidence="16 17" key="1">
    <citation type="submission" date="2013-11" db="EMBL/GenBank/DDBJ databases">
        <title>Draft genome of the bovine lungworm Dictyocaulus viviparus.</title>
        <authorList>
            <person name="Mitreva M."/>
        </authorList>
    </citation>
    <scope>NUCLEOTIDE SEQUENCE [LARGE SCALE GENOMIC DNA]</scope>
    <source>
        <strain evidence="16 17">HannoverDv2000</strain>
    </source>
</reference>
<dbReference type="Gene3D" id="2.60.40.3170">
    <property type="match status" value="1"/>
</dbReference>
<dbReference type="Gene3D" id="2.20.25.690">
    <property type="match status" value="1"/>
</dbReference>